<evidence type="ECO:0000256" key="4">
    <source>
        <dbReference type="ARBA" id="ARBA00023125"/>
    </source>
</evidence>
<dbReference type="PANTHER" id="PTHR43133">
    <property type="entry name" value="RNA POLYMERASE ECF-TYPE SIGMA FACTO"/>
    <property type="match status" value="1"/>
</dbReference>
<dbReference type="Gene3D" id="1.10.10.10">
    <property type="entry name" value="Winged helix-like DNA-binding domain superfamily/Winged helix DNA-binding domain"/>
    <property type="match status" value="1"/>
</dbReference>
<reference evidence="9" key="1">
    <citation type="submission" date="2017-08" db="EMBL/GenBank/DDBJ databases">
        <title>A dynamic microbial community with high functional redundancy inhabits the cold, oxic subseafloor aquifer.</title>
        <authorList>
            <person name="Tully B.J."/>
            <person name="Wheat C.G."/>
            <person name="Glazer B.T."/>
            <person name="Huber J.A."/>
        </authorList>
    </citation>
    <scope>NUCLEOTIDE SEQUENCE [LARGE SCALE GENOMIC DNA]</scope>
</reference>
<dbReference type="GO" id="GO:0006352">
    <property type="term" value="P:DNA-templated transcription initiation"/>
    <property type="evidence" value="ECO:0007669"/>
    <property type="project" value="InterPro"/>
</dbReference>
<name>A0A2A5AC23_9GAMM</name>
<evidence type="ECO:0000313" key="9">
    <source>
        <dbReference type="Proteomes" id="UP000218327"/>
    </source>
</evidence>
<feature type="domain" description="RNA polymerase sigma factor 70 region 4 type 2" evidence="7">
    <location>
        <begin position="131"/>
        <end position="182"/>
    </location>
</feature>
<dbReference type="InterPro" id="IPR007627">
    <property type="entry name" value="RNA_pol_sigma70_r2"/>
</dbReference>
<dbReference type="SUPFAM" id="SSF88659">
    <property type="entry name" value="Sigma3 and sigma4 domains of RNA polymerase sigma factors"/>
    <property type="match status" value="1"/>
</dbReference>
<dbReference type="InterPro" id="IPR036388">
    <property type="entry name" value="WH-like_DNA-bd_sf"/>
</dbReference>
<comment type="similarity">
    <text evidence="1">Belongs to the sigma-70 factor family. ECF subfamily.</text>
</comment>
<gene>
    <name evidence="8" type="ORF">COA96_18205</name>
</gene>
<dbReference type="InterPro" id="IPR013249">
    <property type="entry name" value="RNA_pol_sigma70_r4_t2"/>
</dbReference>
<dbReference type="InterPro" id="IPR013325">
    <property type="entry name" value="RNA_pol_sigma_r2"/>
</dbReference>
<dbReference type="Pfam" id="PF08281">
    <property type="entry name" value="Sigma70_r4_2"/>
    <property type="match status" value="1"/>
</dbReference>
<dbReference type="AlphaFoldDB" id="A0A2A5AC23"/>
<dbReference type="Gene3D" id="1.10.1740.10">
    <property type="match status" value="1"/>
</dbReference>
<sequence>MILHRQKQSYPTNVNTERSLILRTLTHHDNDAFSSLVKKHQSKIRAFLFRLCKQYDVADDLAQETFITAFRKLDTYKGTGDFCGWLFRIAYNNFLLHCRSVNRRTEVTADFIKQSEVLAERYESISSEQIDLEQAMSQLNSDEIASISLCHSFGYSHQEVSNILKMPLGTVKSNINRGKTKLRKILNSEAQQISLESARDR</sequence>
<keyword evidence="2" id="KW-0805">Transcription regulation</keyword>
<keyword evidence="4" id="KW-0238">DNA-binding</keyword>
<comment type="caution">
    <text evidence="8">The sequence shown here is derived from an EMBL/GenBank/DDBJ whole genome shotgun (WGS) entry which is preliminary data.</text>
</comment>
<feature type="domain" description="RNA polymerase sigma-70 region 2" evidence="6">
    <location>
        <begin position="36"/>
        <end position="103"/>
    </location>
</feature>
<evidence type="ECO:0000313" key="8">
    <source>
        <dbReference type="EMBL" id="PCJ16805.1"/>
    </source>
</evidence>
<evidence type="ECO:0000256" key="2">
    <source>
        <dbReference type="ARBA" id="ARBA00023015"/>
    </source>
</evidence>
<evidence type="ECO:0000259" key="6">
    <source>
        <dbReference type="Pfam" id="PF04542"/>
    </source>
</evidence>
<protein>
    <submittedName>
        <fullName evidence="8">RNA polymerase subunit sigma-70</fullName>
    </submittedName>
</protein>
<evidence type="ECO:0000256" key="1">
    <source>
        <dbReference type="ARBA" id="ARBA00010641"/>
    </source>
</evidence>
<evidence type="ECO:0000256" key="5">
    <source>
        <dbReference type="ARBA" id="ARBA00023163"/>
    </source>
</evidence>
<dbReference type="GO" id="GO:0016987">
    <property type="term" value="F:sigma factor activity"/>
    <property type="evidence" value="ECO:0007669"/>
    <property type="project" value="UniProtKB-KW"/>
</dbReference>
<dbReference type="InterPro" id="IPR039425">
    <property type="entry name" value="RNA_pol_sigma-70-like"/>
</dbReference>
<evidence type="ECO:0000256" key="3">
    <source>
        <dbReference type="ARBA" id="ARBA00023082"/>
    </source>
</evidence>
<dbReference type="PANTHER" id="PTHR43133:SF8">
    <property type="entry name" value="RNA POLYMERASE SIGMA FACTOR HI_1459-RELATED"/>
    <property type="match status" value="1"/>
</dbReference>
<dbReference type="InterPro" id="IPR014284">
    <property type="entry name" value="RNA_pol_sigma-70_dom"/>
</dbReference>
<dbReference type="EMBL" id="NVVJ01000114">
    <property type="protein sequence ID" value="PCJ16805.1"/>
    <property type="molecule type" value="Genomic_DNA"/>
</dbReference>
<dbReference type="NCBIfam" id="TIGR02937">
    <property type="entry name" value="sigma70-ECF"/>
    <property type="match status" value="1"/>
</dbReference>
<dbReference type="Proteomes" id="UP000218327">
    <property type="component" value="Unassembled WGS sequence"/>
</dbReference>
<dbReference type="Pfam" id="PF04542">
    <property type="entry name" value="Sigma70_r2"/>
    <property type="match status" value="1"/>
</dbReference>
<proteinExistence type="inferred from homology"/>
<evidence type="ECO:0000259" key="7">
    <source>
        <dbReference type="Pfam" id="PF08281"/>
    </source>
</evidence>
<dbReference type="GO" id="GO:0003677">
    <property type="term" value="F:DNA binding"/>
    <property type="evidence" value="ECO:0007669"/>
    <property type="project" value="UniProtKB-KW"/>
</dbReference>
<accession>A0A2A5AC23</accession>
<dbReference type="InterPro" id="IPR013324">
    <property type="entry name" value="RNA_pol_sigma_r3/r4-like"/>
</dbReference>
<keyword evidence="5" id="KW-0804">Transcription</keyword>
<organism evidence="8 9">
    <name type="scientific">SAR86 cluster bacterium</name>
    <dbReference type="NCBI Taxonomy" id="2030880"/>
    <lineage>
        <taxon>Bacteria</taxon>
        <taxon>Pseudomonadati</taxon>
        <taxon>Pseudomonadota</taxon>
        <taxon>Gammaproteobacteria</taxon>
        <taxon>SAR86 cluster</taxon>
    </lineage>
</organism>
<dbReference type="SUPFAM" id="SSF88946">
    <property type="entry name" value="Sigma2 domain of RNA polymerase sigma factors"/>
    <property type="match status" value="1"/>
</dbReference>
<keyword evidence="3" id="KW-0731">Sigma factor</keyword>